<evidence type="ECO:0000256" key="2">
    <source>
        <dbReference type="SAM" id="Phobius"/>
    </source>
</evidence>
<evidence type="ECO:0000313" key="3">
    <source>
        <dbReference type="EMBL" id="GLL08350.1"/>
    </source>
</evidence>
<dbReference type="EMBL" id="BSFP01000140">
    <property type="protein sequence ID" value="GLL08350.1"/>
    <property type="molecule type" value="Genomic_DNA"/>
</dbReference>
<proteinExistence type="predicted"/>
<keyword evidence="2" id="KW-0812">Transmembrane</keyword>
<comment type="caution">
    <text evidence="3">The sequence shown here is derived from an EMBL/GenBank/DDBJ whole genome shotgun (WGS) entry which is preliminary data.</text>
</comment>
<gene>
    <name evidence="3" type="ORF">GCM10017581_101110</name>
</gene>
<evidence type="ECO:0000256" key="1">
    <source>
        <dbReference type="SAM" id="MobiDB-lite"/>
    </source>
</evidence>
<feature type="transmembrane region" description="Helical" evidence="2">
    <location>
        <begin position="39"/>
        <end position="58"/>
    </location>
</feature>
<evidence type="ECO:0000313" key="4">
    <source>
        <dbReference type="Proteomes" id="UP001143480"/>
    </source>
</evidence>
<feature type="region of interest" description="Disordered" evidence="1">
    <location>
        <begin position="1"/>
        <end position="33"/>
    </location>
</feature>
<reference evidence="3" key="2">
    <citation type="submission" date="2023-01" db="EMBL/GenBank/DDBJ databases">
        <authorList>
            <person name="Sun Q."/>
            <person name="Evtushenko L."/>
        </authorList>
    </citation>
    <scope>NUCLEOTIDE SEQUENCE</scope>
    <source>
        <strain evidence="3">VKM Ac-1321</strain>
    </source>
</reference>
<name>A0A9W6NSH2_9ACTN</name>
<dbReference type="Proteomes" id="UP001143480">
    <property type="component" value="Unassembled WGS sequence"/>
</dbReference>
<accession>A0A9W6NSH2</accession>
<protein>
    <recommendedName>
        <fullName evidence="5">Adhesin domain-containing protein</fullName>
    </recommendedName>
</protein>
<sequence length="276" mass="28418">MTHSPSGGTRVRHAAAPPNLDPPPEEPRRSGTGGLAPKWRYAIGFVAIVAVIGAIVFVTQQGDPPPPPAETVHSVEGALGNRQAATLEVQSGAESVIIHAEPLDQLLYRASTLPGSKVAPVAGENGDTVQLSLTGTEIAGQATVHVYLNDKVKWTLTLAGGGLRQVVDFANGHLTGIEVKAGVQELDVTVPKAEGTMNIHVGGVGRLAVHAPTGIPAQLTLADKGTVGEVRLDDKVTKNVSGPAVMATAPDYASAADRYALQVDTAAAAVSVDRRP</sequence>
<evidence type="ECO:0008006" key="5">
    <source>
        <dbReference type="Google" id="ProtNLM"/>
    </source>
</evidence>
<keyword evidence="2" id="KW-0472">Membrane</keyword>
<keyword evidence="4" id="KW-1185">Reference proteome</keyword>
<dbReference type="RefSeq" id="WP_223093488.1">
    <property type="nucleotide sequence ID" value="NZ_BAAAXA010000001.1"/>
</dbReference>
<keyword evidence="2" id="KW-1133">Transmembrane helix</keyword>
<reference evidence="3" key="1">
    <citation type="journal article" date="2014" name="Int. J. Syst. Evol. Microbiol.">
        <title>Complete genome sequence of Corynebacterium casei LMG S-19264T (=DSM 44701T), isolated from a smear-ripened cheese.</title>
        <authorList>
            <consortium name="US DOE Joint Genome Institute (JGI-PGF)"/>
            <person name="Walter F."/>
            <person name="Albersmeier A."/>
            <person name="Kalinowski J."/>
            <person name="Ruckert C."/>
        </authorList>
    </citation>
    <scope>NUCLEOTIDE SEQUENCE</scope>
    <source>
        <strain evidence="3">VKM Ac-1321</strain>
    </source>
</reference>
<organism evidence="3 4">
    <name type="scientific">Dactylosporangium matsuzakiense</name>
    <dbReference type="NCBI Taxonomy" id="53360"/>
    <lineage>
        <taxon>Bacteria</taxon>
        <taxon>Bacillati</taxon>
        <taxon>Actinomycetota</taxon>
        <taxon>Actinomycetes</taxon>
        <taxon>Micromonosporales</taxon>
        <taxon>Micromonosporaceae</taxon>
        <taxon>Dactylosporangium</taxon>
    </lineage>
</organism>
<dbReference type="AlphaFoldDB" id="A0A9W6NSH2"/>